<dbReference type="InterPro" id="IPR013149">
    <property type="entry name" value="ADH-like_C"/>
</dbReference>
<feature type="region of interest" description="Disordered" evidence="2">
    <location>
        <begin position="1"/>
        <end position="23"/>
    </location>
</feature>
<evidence type="ECO:0000256" key="1">
    <source>
        <dbReference type="ARBA" id="ARBA00023002"/>
    </source>
</evidence>
<dbReference type="SUPFAM" id="SSF50129">
    <property type="entry name" value="GroES-like"/>
    <property type="match status" value="1"/>
</dbReference>
<comment type="caution">
    <text evidence="4">The sequence shown here is derived from an EMBL/GenBank/DDBJ whole genome shotgun (WGS) entry which is preliminary data.</text>
</comment>
<dbReference type="InterPro" id="IPR045010">
    <property type="entry name" value="MDR_fam"/>
</dbReference>
<proteinExistence type="predicted"/>
<feature type="domain" description="Enoyl reductase (ER)" evidence="3">
    <location>
        <begin position="40"/>
        <end position="359"/>
    </location>
</feature>
<dbReference type="PANTHER" id="PTHR43205:SF7">
    <property type="entry name" value="PROSTAGLANDIN REDUCTASE 1"/>
    <property type="match status" value="1"/>
</dbReference>
<dbReference type="Pfam" id="PF00107">
    <property type="entry name" value="ADH_zinc_N"/>
    <property type="match status" value="1"/>
</dbReference>
<dbReference type="Proteomes" id="UP000295705">
    <property type="component" value="Unassembled WGS sequence"/>
</dbReference>
<dbReference type="PANTHER" id="PTHR43205">
    <property type="entry name" value="PROSTAGLANDIN REDUCTASE"/>
    <property type="match status" value="1"/>
</dbReference>
<sequence length="361" mass="38195">MTLTSEGYPHHGMGTRPRGHAGGMSTVTAREVHLVRRPQGMPEPDDFALVDRDLDEPGDGEVLVANQYFSVDPYMRGRMNDVPSYVPPFALNEAMDGRAVGEVVASNSGDVAVGDVVTTNLAWRTHGVVPAKQVQKVAAPQGVSPSAYLGVLGMPGLTAWVGLLDKAAFREGDAVFVSGAAGAVGSLVGQLAKLKGASRVVGSAGSADKVQWLTGELGYDAAFNYKDGPVVDQLRKAMPDGVDVYFDNVGADHLEAAIACANDFARVAACGAIAHYNDTADDPTPGPSNLFQIVKKRLSLQGFIVTDSWQRMGAFLEEVTPWVAEGKVKFSETTAEGIDDAVEAFRGMLRGENTGKMIVKL</sequence>
<gene>
    <name evidence="4" type="ORF">EV188_102613</name>
</gene>
<evidence type="ECO:0000313" key="4">
    <source>
        <dbReference type="EMBL" id="TDQ62956.1"/>
    </source>
</evidence>
<dbReference type="Gene3D" id="3.90.180.10">
    <property type="entry name" value="Medium-chain alcohol dehydrogenases, catalytic domain"/>
    <property type="match status" value="1"/>
</dbReference>
<evidence type="ECO:0000256" key="2">
    <source>
        <dbReference type="SAM" id="MobiDB-lite"/>
    </source>
</evidence>
<dbReference type="InterPro" id="IPR011032">
    <property type="entry name" value="GroES-like_sf"/>
</dbReference>
<evidence type="ECO:0000259" key="3">
    <source>
        <dbReference type="SMART" id="SM00829"/>
    </source>
</evidence>
<name>A0A4R6VJE7_9PSEU</name>
<dbReference type="SMART" id="SM00829">
    <property type="entry name" value="PKS_ER"/>
    <property type="match status" value="1"/>
</dbReference>
<evidence type="ECO:0000313" key="5">
    <source>
        <dbReference type="Proteomes" id="UP000295705"/>
    </source>
</evidence>
<accession>A0A4R6VJE7</accession>
<dbReference type="CDD" id="cd05288">
    <property type="entry name" value="PGDH"/>
    <property type="match status" value="1"/>
</dbReference>
<protein>
    <recommendedName>
        <fullName evidence="3">Enoyl reductase (ER) domain-containing protein</fullName>
    </recommendedName>
</protein>
<dbReference type="SUPFAM" id="SSF51735">
    <property type="entry name" value="NAD(P)-binding Rossmann-fold domains"/>
    <property type="match status" value="1"/>
</dbReference>
<reference evidence="4 5" key="1">
    <citation type="submission" date="2019-03" db="EMBL/GenBank/DDBJ databases">
        <title>Genomic Encyclopedia of Type Strains, Phase IV (KMG-IV): sequencing the most valuable type-strain genomes for metagenomic binning, comparative biology and taxonomic classification.</title>
        <authorList>
            <person name="Goeker M."/>
        </authorList>
    </citation>
    <scope>NUCLEOTIDE SEQUENCE [LARGE SCALE GENOMIC DNA]</scope>
    <source>
        <strain evidence="4 5">DSM 45775</strain>
    </source>
</reference>
<dbReference type="EMBL" id="SNYO01000002">
    <property type="protein sequence ID" value="TDQ62956.1"/>
    <property type="molecule type" value="Genomic_DNA"/>
</dbReference>
<dbReference type="Pfam" id="PF16884">
    <property type="entry name" value="ADH_N_2"/>
    <property type="match status" value="1"/>
</dbReference>
<dbReference type="AlphaFoldDB" id="A0A4R6VJE7"/>
<dbReference type="InterPro" id="IPR041694">
    <property type="entry name" value="ADH_N_2"/>
</dbReference>
<dbReference type="GO" id="GO:0016628">
    <property type="term" value="F:oxidoreductase activity, acting on the CH-CH group of donors, NAD or NADP as acceptor"/>
    <property type="evidence" value="ECO:0007669"/>
    <property type="project" value="InterPro"/>
</dbReference>
<keyword evidence="1" id="KW-0560">Oxidoreductase</keyword>
<dbReference type="InterPro" id="IPR036291">
    <property type="entry name" value="NAD(P)-bd_dom_sf"/>
</dbReference>
<dbReference type="FunFam" id="3.40.50.720:FF:000121">
    <property type="entry name" value="Prostaglandin reductase 2"/>
    <property type="match status" value="1"/>
</dbReference>
<dbReference type="Gene3D" id="3.40.50.720">
    <property type="entry name" value="NAD(P)-binding Rossmann-like Domain"/>
    <property type="match status" value="1"/>
</dbReference>
<dbReference type="InterPro" id="IPR020843">
    <property type="entry name" value="ER"/>
</dbReference>
<organism evidence="4 5">
    <name type="scientific">Actinomycetospora succinea</name>
    <dbReference type="NCBI Taxonomy" id="663603"/>
    <lineage>
        <taxon>Bacteria</taxon>
        <taxon>Bacillati</taxon>
        <taxon>Actinomycetota</taxon>
        <taxon>Actinomycetes</taxon>
        <taxon>Pseudonocardiales</taxon>
        <taxon>Pseudonocardiaceae</taxon>
        <taxon>Actinomycetospora</taxon>
    </lineage>
</organism>
<keyword evidence="5" id="KW-1185">Reference proteome</keyword>